<sequence>MINFPKLCFKILSILILIVNLHIVASAQSVQLKSTEEIISLNNLNQLGAYRATLGADIVHLSNMHGITYKLSFDPNVVYADSMRISANEKQLELNKDDYYEIQRIDSSFILYSLTLKGRDKSLKLDELPISIDFVIKPETYYKLISNNCKYEIEFKAESITAYDNNKSEIPLSPFVLPINIECEDHGEPNLLLAAPNPTKERCWIHIQPEKIETIEFMLLYDTKGSQYDSKPKLLGDQIELNLSHLKPGQYFFNIIYSNQQKDIVKIIKV</sequence>
<dbReference type="EMBL" id="JAKJSC010000001">
    <property type="protein sequence ID" value="MDE5418450.1"/>
    <property type="molecule type" value="Genomic_DNA"/>
</dbReference>
<name>A0ABT5VSP9_9BACT</name>
<dbReference type="RefSeq" id="WP_275109775.1">
    <property type="nucleotide sequence ID" value="NZ_JAKJSC010000001.1"/>
</dbReference>
<dbReference type="InterPro" id="IPR026444">
    <property type="entry name" value="Secre_tail"/>
</dbReference>
<dbReference type="Proteomes" id="UP001528920">
    <property type="component" value="Unassembled WGS sequence"/>
</dbReference>
<protein>
    <submittedName>
        <fullName evidence="1">T9SS type A sorting domain-containing protein</fullName>
    </submittedName>
</protein>
<proteinExistence type="predicted"/>
<dbReference type="NCBIfam" id="TIGR04183">
    <property type="entry name" value="Por_Secre_tail"/>
    <property type="match status" value="1"/>
</dbReference>
<reference evidence="1 2" key="1">
    <citation type="submission" date="2022-01" db="EMBL/GenBank/DDBJ databases">
        <title>Labilibaculum sp. nov, a marine bacterium isolated from Antarctica.</title>
        <authorList>
            <person name="Dai W."/>
        </authorList>
    </citation>
    <scope>NUCLEOTIDE SEQUENCE [LARGE SCALE GENOMIC DNA]</scope>
    <source>
        <strain evidence="1 2">DW002</strain>
    </source>
</reference>
<accession>A0ABT5VSP9</accession>
<comment type="caution">
    <text evidence="1">The sequence shown here is derived from an EMBL/GenBank/DDBJ whole genome shotgun (WGS) entry which is preliminary data.</text>
</comment>
<organism evidence="1 2">
    <name type="scientific">Paralabilibaculum antarcticum</name>
    <dbReference type="NCBI Taxonomy" id="2912572"/>
    <lineage>
        <taxon>Bacteria</taxon>
        <taxon>Pseudomonadati</taxon>
        <taxon>Bacteroidota</taxon>
        <taxon>Bacteroidia</taxon>
        <taxon>Marinilabiliales</taxon>
        <taxon>Marinifilaceae</taxon>
        <taxon>Paralabilibaculum</taxon>
    </lineage>
</organism>
<evidence type="ECO:0000313" key="2">
    <source>
        <dbReference type="Proteomes" id="UP001528920"/>
    </source>
</evidence>
<evidence type="ECO:0000313" key="1">
    <source>
        <dbReference type="EMBL" id="MDE5418450.1"/>
    </source>
</evidence>
<gene>
    <name evidence="1" type="ORF">L3049_10560</name>
</gene>
<keyword evidence="2" id="KW-1185">Reference proteome</keyword>